<evidence type="ECO:0000313" key="2">
    <source>
        <dbReference type="EMBL" id="KGD65140.1"/>
    </source>
</evidence>
<dbReference type="STRING" id="1177154.Y5S_01574"/>
<keyword evidence="1" id="KW-0812">Transmembrane</keyword>
<dbReference type="AlphaFoldDB" id="A0A095URM1"/>
<gene>
    <name evidence="2" type="ORF">Y5S_01574</name>
</gene>
<keyword evidence="1" id="KW-1133">Transmembrane helix</keyword>
<dbReference type="InterPro" id="IPR029787">
    <property type="entry name" value="Nucleotide_cyclase"/>
</dbReference>
<dbReference type="OrthoDB" id="6075482at2"/>
<name>A0A095URM1_9GAMM</name>
<dbReference type="Proteomes" id="UP000029444">
    <property type="component" value="Unassembled WGS sequence"/>
</dbReference>
<protein>
    <submittedName>
        <fullName evidence="2">Uncharacterized protein</fullName>
    </submittedName>
</protein>
<dbReference type="eggNOG" id="COG2114">
    <property type="taxonomic scope" value="Bacteria"/>
</dbReference>
<comment type="caution">
    <text evidence="2">The sequence shown here is derived from an EMBL/GenBank/DDBJ whole genome shotgun (WGS) entry which is preliminary data.</text>
</comment>
<dbReference type="EMBL" id="ARXV01000005">
    <property type="protein sequence ID" value="KGD65140.1"/>
    <property type="molecule type" value="Genomic_DNA"/>
</dbReference>
<dbReference type="Gene3D" id="3.30.70.1230">
    <property type="entry name" value="Nucleotide cyclase"/>
    <property type="match status" value="1"/>
</dbReference>
<evidence type="ECO:0000256" key="1">
    <source>
        <dbReference type="SAM" id="Phobius"/>
    </source>
</evidence>
<keyword evidence="1" id="KW-0472">Membrane</keyword>
<accession>A0A095URM1</accession>
<reference evidence="2 3" key="1">
    <citation type="submission" date="2012-09" db="EMBL/GenBank/DDBJ databases">
        <title>Genome Sequence of alkane-degrading Bacterium Alcanivorax sp. 19-m-6.</title>
        <authorList>
            <person name="Lai Q."/>
            <person name="Shao Z."/>
        </authorList>
    </citation>
    <scope>NUCLEOTIDE SEQUENCE [LARGE SCALE GENOMIC DNA]</scope>
    <source>
        <strain evidence="2 3">19-m-6</strain>
    </source>
</reference>
<organism evidence="2 3">
    <name type="scientific">Alcanivorax nanhaiticus</name>
    <dbReference type="NCBI Taxonomy" id="1177154"/>
    <lineage>
        <taxon>Bacteria</taxon>
        <taxon>Pseudomonadati</taxon>
        <taxon>Pseudomonadota</taxon>
        <taxon>Gammaproteobacteria</taxon>
        <taxon>Oceanospirillales</taxon>
        <taxon>Alcanivoracaceae</taxon>
        <taxon>Alcanivorax</taxon>
    </lineage>
</organism>
<sequence>MSLWEQWRPWIGRQQTLLRELILMLLAMLVVGIYFLEHYSASLEQEREVQLKALAEQTARRAAEALASEDSISINLIGRETVALAPVAGVRFLNPEQVQVGLSGVSDADLLVSVPVALPDGELAGTLTLLGDNSQAPRQNIEAGFVLAVLCVLLLRLAVTLVRERLVPPQEPVAPSATVVNAPAEEPEPVKAAEVAVPSVVPDTPIDLENVLAQLRLSIVNFDAIRQRYTEQAVDEVLADYQRMLRRAAAVYGGQVSQPVGRQATVVFSQQPVSQAAFSALCAGLLFLRVVRLLTPIRKQQGKVPLEFKALMTTDKDADESWSLCLAGVPGRLQVPEVQLASTELDVKALYQPDRAQVAVAGDHKVRLQPVEQLAHRYQVLLRTQAETLVSEEEGGSGPNR</sequence>
<dbReference type="SUPFAM" id="SSF55073">
    <property type="entry name" value="Nucleotide cyclase"/>
    <property type="match status" value="1"/>
</dbReference>
<feature type="transmembrane region" description="Helical" evidence="1">
    <location>
        <begin position="21"/>
        <end position="41"/>
    </location>
</feature>
<evidence type="ECO:0000313" key="3">
    <source>
        <dbReference type="Proteomes" id="UP000029444"/>
    </source>
</evidence>
<proteinExistence type="predicted"/>
<dbReference type="PATRIC" id="fig|1177154.3.peg.1602"/>
<keyword evidence="3" id="KW-1185">Reference proteome</keyword>
<dbReference type="RefSeq" id="WP_035232037.1">
    <property type="nucleotide sequence ID" value="NZ_ARXV01000005.1"/>
</dbReference>